<evidence type="ECO:0000256" key="5">
    <source>
        <dbReference type="ARBA" id="ARBA00022909"/>
    </source>
</evidence>
<comment type="pathway">
    <text evidence="7">Cofactor biosynthesis; tetrahydrofolate biosynthesis; 4-aminobenzoate from chorismate: step 2/2.</text>
</comment>
<dbReference type="GO" id="GO:0005829">
    <property type="term" value="C:cytosol"/>
    <property type="evidence" value="ECO:0007669"/>
    <property type="project" value="TreeGrafter"/>
</dbReference>
<dbReference type="PANTHER" id="PTHR42743">
    <property type="entry name" value="AMINO-ACID AMINOTRANSFERASE"/>
    <property type="match status" value="1"/>
</dbReference>
<evidence type="ECO:0000256" key="8">
    <source>
        <dbReference type="ARBA" id="ARBA00035676"/>
    </source>
</evidence>
<dbReference type="GO" id="GO:0046656">
    <property type="term" value="P:folic acid biosynthetic process"/>
    <property type="evidence" value="ECO:0007669"/>
    <property type="project" value="UniProtKB-KW"/>
</dbReference>
<dbReference type="Pfam" id="PF01063">
    <property type="entry name" value="Aminotran_4"/>
    <property type="match status" value="1"/>
</dbReference>
<dbReference type="GO" id="GO:0008696">
    <property type="term" value="F:4-amino-4-deoxychorismate lyase activity"/>
    <property type="evidence" value="ECO:0007669"/>
    <property type="project" value="UniProtKB-EC"/>
</dbReference>
<dbReference type="InterPro" id="IPR001544">
    <property type="entry name" value="Aminotrans_IV"/>
</dbReference>
<dbReference type="OrthoDB" id="9805628at2"/>
<keyword evidence="6 10" id="KW-0456">Lyase</keyword>
<dbReference type="InterPro" id="IPR043132">
    <property type="entry name" value="BCAT-like_C"/>
</dbReference>
<comment type="subunit">
    <text evidence="3">Homodimer.</text>
</comment>
<dbReference type="EMBL" id="LILC01000025">
    <property type="protein sequence ID" value="KOO42321.1"/>
    <property type="molecule type" value="Genomic_DNA"/>
</dbReference>
<keyword evidence="4" id="KW-0663">Pyridoxal phosphate</keyword>
<evidence type="ECO:0000256" key="3">
    <source>
        <dbReference type="ARBA" id="ARBA00011738"/>
    </source>
</evidence>
<gene>
    <name evidence="10" type="ORF">AMD01_18275</name>
</gene>
<evidence type="ECO:0000256" key="6">
    <source>
        <dbReference type="ARBA" id="ARBA00023239"/>
    </source>
</evidence>
<dbReference type="Gene3D" id="3.30.470.10">
    <property type="match status" value="1"/>
</dbReference>
<accession>A0A0M0KU27</accession>
<protein>
    <recommendedName>
        <fullName evidence="8">aminodeoxychorismate lyase</fullName>
        <ecNumber evidence="8">4.1.3.38</ecNumber>
    </recommendedName>
</protein>
<evidence type="ECO:0000313" key="11">
    <source>
        <dbReference type="Proteomes" id="UP000037558"/>
    </source>
</evidence>
<name>A0A0M0KU27_9BACI</name>
<evidence type="ECO:0000256" key="2">
    <source>
        <dbReference type="ARBA" id="ARBA00009320"/>
    </source>
</evidence>
<evidence type="ECO:0000256" key="7">
    <source>
        <dbReference type="ARBA" id="ARBA00035633"/>
    </source>
</evidence>
<evidence type="ECO:0000313" key="10">
    <source>
        <dbReference type="EMBL" id="KOO42321.1"/>
    </source>
</evidence>
<dbReference type="GO" id="GO:0008652">
    <property type="term" value="P:amino acid biosynthetic process"/>
    <property type="evidence" value="ECO:0007669"/>
    <property type="project" value="UniProtKB-ARBA"/>
</dbReference>
<comment type="catalytic activity">
    <reaction evidence="9">
        <text>4-amino-4-deoxychorismate = 4-aminobenzoate + pyruvate + H(+)</text>
        <dbReference type="Rhea" id="RHEA:16201"/>
        <dbReference type="ChEBI" id="CHEBI:15361"/>
        <dbReference type="ChEBI" id="CHEBI:15378"/>
        <dbReference type="ChEBI" id="CHEBI:17836"/>
        <dbReference type="ChEBI" id="CHEBI:58406"/>
        <dbReference type="EC" id="4.1.3.38"/>
    </reaction>
</comment>
<dbReference type="PATRIC" id="fig|284581.3.peg.1748"/>
<dbReference type="Proteomes" id="UP000037558">
    <property type="component" value="Unassembled WGS sequence"/>
</dbReference>
<dbReference type="RefSeq" id="WP_053402888.1">
    <property type="nucleotide sequence ID" value="NZ_JAUKEN010000008.1"/>
</dbReference>
<evidence type="ECO:0000256" key="1">
    <source>
        <dbReference type="ARBA" id="ARBA00001933"/>
    </source>
</evidence>
<evidence type="ECO:0000256" key="9">
    <source>
        <dbReference type="ARBA" id="ARBA00049529"/>
    </source>
</evidence>
<evidence type="ECO:0000256" key="4">
    <source>
        <dbReference type="ARBA" id="ARBA00022898"/>
    </source>
</evidence>
<keyword evidence="11" id="KW-1185">Reference proteome</keyword>
<reference evidence="11" key="1">
    <citation type="submission" date="2015-08" db="EMBL/GenBank/DDBJ databases">
        <title>Fjat-14210 dsm16467.</title>
        <authorList>
            <person name="Liu B."/>
            <person name="Wang J."/>
            <person name="Zhu Y."/>
            <person name="Liu G."/>
            <person name="Chen Q."/>
            <person name="Chen Z."/>
            <person name="Lan J."/>
            <person name="Che J."/>
            <person name="Ge C."/>
            <person name="Shi H."/>
            <person name="Pan Z."/>
            <person name="Liu X."/>
        </authorList>
    </citation>
    <scope>NUCLEOTIDE SEQUENCE [LARGE SCALE GENOMIC DNA]</scope>
    <source>
        <strain evidence="11">DSM 16467</strain>
    </source>
</reference>
<dbReference type="EC" id="4.1.3.38" evidence="8"/>
<dbReference type="FunFam" id="3.20.10.10:FF:000002">
    <property type="entry name" value="D-alanine aminotransferase"/>
    <property type="match status" value="1"/>
</dbReference>
<dbReference type="STRING" id="284581.AMD01_18275"/>
<dbReference type="AlphaFoldDB" id="A0A0M0KU27"/>
<comment type="cofactor">
    <cofactor evidence="1">
        <name>pyridoxal 5'-phosphate</name>
        <dbReference type="ChEBI" id="CHEBI:597326"/>
    </cofactor>
</comment>
<dbReference type="InterPro" id="IPR036038">
    <property type="entry name" value="Aminotransferase-like"/>
</dbReference>
<dbReference type="SUPFAM" id="SSF56752">
    <property type="entry name" value="D-aminoacid aminotransferase-like PLP-dependent enzymes"/>
    <property type="match status" value="1"/>
</dbReference>
<dbReference type="NCBIfam" id="NF005800">
    <property type="entry name" value="PRK07650.1"/>
    <property type="match status" value="1"/>
</dbReference>
<keyword evidence="5" id="KW-0289">Folate biosynthesis</keyword>
<dbReference type="InterPro" id="IPR017824">
    <property type="entry name" value="Aminodeoxychorismate_lyase_IV"/>
</dbReference>
<comment type="caution">
    <text evidence="10">The sequence shown here is derived from an EMBL/GenBank/DDBJ whole genome shotgun (WGS) entry which is preliminary data.</text>
</comment>
<sequence length="285" mass="32563">MYIYINNRIVEEKEATISPFDHGYMYGLGLFETFRVYDGHPFLLDDHLERLKRGLSTLSIQWDMTREDILTTLKQLMTKNKIRDAYVRLNVSAGPGELGLYTGVYNHPTTIMYIKPLPEPSGFPVKEAQILALRRNTPEGEERLKSHHYLNNVLAKREVGDTPYKEGIFLTNDGYVAEGVVSNVFFVNNKKVYTPALDTGILNGITRQFVLSLLKHLDTSVVEGFYTQSELLESDEVFVTNSIQEIVSITSIGEKQFQVGEGTLTRHLQQLYRQKTSSLWSRFAL</sequence>
<comment type="similarity">
    <text evidence="2">Belongs to the class-IV pyridoxal-phosphate-dependent aminotransferase family.</text>
</comment>
<dbReference type="CDD" id="cd01559">
    <property type="entry name" value="ADCL_like"/>
    <property type="match status" value="1"/>
</dbReference>
<dbReference type="InterPro" id="IPR043131">
    <property type="entry name" value="BCAT-like_N"/>
</dbReference>
<dbReference type="InterPro" id="IPR050571">
    <property type="entry name" value="Class-IV_PLP-Dep_Aminotrnsfr"/>
</dbReference>
<organism evidence="10 11">
    <name type="scientific">Priestia koreensis</name>
    <dbReference type="NCBI Taxonomy" id="284581"/>
    <lineage>
        <taxon>Bacteria</taxon>
        <taxon>Bacillati</taxon>
        <taxon>Bacillota</taxon>
        <taxon>Bacilli</taxon>
        <taxon>Bacillales</taxon>
        <taxon>Bacillaceae</taxon>
        <taxon>Priestia</taxon>
    </lineage>
</organism>
<dbReference type="GO" id="GO:0030170">
    <property type="term" value="F:pyridoxal phosphate binding"/>
    <property type="evidence" value="ECO:0007669"/>
    <property type="project" value="InterPro"/>
</dbReference>
<dbReference type="Gene3D" id="3.20.10.10">
    <property type="entry name" value="D-amino Acid Aminotransferase, subunit A, domain 2"/>
    <property type="match status" value="1"/>
</dbReference>
<dbReference type="PANTHER" id="PTHR42743:SF11">
    <property type="entry name" value="AMINODEOXYCHORISMATE LYASE"/>
    <property type="match status" value="1"/>
</dbReference>
<proteinExistence type="inferred from homology"/>